<evidence type="ECO:0000313" key="2">
    <source>
        <dbReference type="EMBL" id="GJN90188.1"/>
    </source>
</evidence>
<reference evidence="2 3" key="1">
    <citation type="submission" date="2021-12" db="EMBL/GenBank/DDBJ databases">
        <title>High titer production of polyol ester of fatty acids by Rhodotorula paludigena BS15 towards product separation-free biomass refinery.</title>
        <authorList>
            <person name="Mano J."/>
            <person name="Ono H."/>
            <person name="Tanaka T."/>
            <person name="Naito K."/>
            <person name="Sushida H."/>
            <person name="Ike M."/>
            <person name="Tokuyasu K."/>
            <person name="Kitaoka M."/>
        </authorList>
    </citation>
    <scope>NUCLEOTIDE SEQUENCE [LARGE SCALE GENOMIC DNA]</scope>
    <source>
        <strain evidence="2 3">BS15</strain>
    </source>
</reference>
<feature type="region of interest" description="Disordered" evidence="1">
    <location>
        <begin position="1"/>
        <end position="37"/>
    </location>
</feature>
<dbReference type="EMBL" id="BQKY01000006">
    <property type="protein sequence ID" value="GJN90188.1"/>
    <property type="molecule type" value="Genomic_DNA"/>
</dbReference>
<accession>A0AAV5GNC2</accession>
<evidence type="ECO:0000313" key="3">
    <source>
        <dbReference type="Proteomes" id="UP001342314"/>
    </source>
</evidence>
<gene>
    <name evidence="2" type="ORF">Rhopal_003187-T1</name>
</gene>
<name>A0AAV5GNC2_9BASI</name>
<dbReference type="Proteomes" id="UP001342314">
    <property type="component" value="Unassembled WGS sequence"/>
</dbReference>
<organism evidence="2 3">
    <name type="scientific">Rhodotorula paludigena</name>
    <dbReference type="NCBI Taxonomy" id="86838"/>
    <lineage>
        <taxon>Eukaryota</taxon>
        <taxon>Fungi</taxon>
        <taxon>Dikarya</taxon>
        <taxon>Basidiomycota</taxon>
        <taxon>Pucciniomycotina</taxon>
        <taxon>Microbotryomycetes</taxon>
        <taxon>Sporidiobolales</taxon>
        <taxon>Sporidiobolaceae</taxon>
        <taxon>Rhodotorula</taxon>
    </lineage>
</organism>
<protein>
    <submittedName>
        <fullName evidence="2">Uncharacterized protein</fullName>
    </submittedName>
</protein>
<sequence>MNGLRFHPWDLCSGPPPPPREPNRSPSPPPPPPPQTLLRRFEDEPRPDRTFREFFGHARHIVGEDHSVWDVLTREWWSRIEIVHHDRRLDDPPTVTPVEIHSLLCDWAETLLTVRTGHPGYAPRDISHLFPYGISGRRAGFNRQVNLVQMRSQVLTALRAQILDDRRRRHAGRHARHQVRTAYLGDS</sequence>
<proteinExistence type="predicted"/>
<feature type="compositionally biased region" description="Pro residues" evidence="1">
    <location>
        <begin position="14"/>
        <end position="35"/>
    </location>
</feature>
<keyword evidence="3" id="KW-1185">Reference proteome</keyword>
<comment type="caution">
    <text evidence="2">The sequence shown here is derived from an EMBL/GenBank/DDBJ whole genome shotgun (WGS) entry which is preliminary data.</text>
</comment>
<evidence type="ECO:0000256" key="1">
    <source>
        <dbReference type="SAM" id="MobiDB-lite"/>
    </source>
</evidence>
<dbReference type="AlphaFoldDB" id="A0AAV5GNC2"/>